<keyword evidence="3" id="KW-1185">Reference proteome</keyword>
<dbReference type="Proteomes" id="UP001495147">
    <property type="component" value="Unassembled WGS sequence"/>
</dbReference>
<dbReference type="EMBL" id="JBDPZD010000001">
    <property type="protein sequence ID" value="MEO3690772.1"/>
    <property type="molecule type" value="Genomic_DNA"/>
</dbReference>
<evidence type="ECO:0000256" key="1">
    <source>
        <dbReference type="SAM" id="SignalP"/>
    </source>
</evidence>
<proteinExistence type="predicted"/>
<keyword evidence="1" id="KW-0732">Signal</keyword>
<name>A0ABV0FZR3_9BURK</name>
<feature type="signal peptide" evidence="1">
    <location>
        <begin position="1"/>
        <end position="21"/>
    </location>
</feature>
<dbReference type="RefSeq" id="WP_347703594.1">
    <property type="nucleotide sequence ID" value="NZ_JBDPZD010000001.1"/>
</dbReference>
<protein>
    <submittedName>
        <fullName evidence="2">Uncharacterized protein</fullName>
    </submittedName>
</protein>
<gene>
    <name evidence="2" type="ORF">ABDJ85_04775</name>
</gene>
<organism evidence="2 3">
    <name type="scientific">Roseateles paludis</name>
    <dbReference type="NCBI Taxonomy" id="3145238"/>
    <lineage>
        <taxon>Bacteria</taxon>
        <taxon>Pseudomonadati</taxon>
        <taxon>Pseudomonadota</taxon>
        <taxon>Betaproteobacteria</taxon>
        <taxon>Burkholderiales</taxon>
        <taxon>Sphaerotilaceae</taxon>
        <taxon>Roseateles</taxon>
    </lineage>
</organism>
<reference evidence="2 3" key="1">
    <citation type="submission" date="2024-05" db="EMBL/GenBank/DDBJ databases">
        <title>Roseateles sp. DJS-2-20 16S ribosomal RNA gene Genome sequencing and assembly.</title>
        <authorList>
            <person name="Woo H."/>
        </authorList>
    </citation>
    <scope>NUCLEOTIDE SEQUENCE [LARGE SCALE GENOMIC DNA]</scope>
    <source>
        <strain evidence="2 3">DJS-2-20</strain>
    </source>
</reference>
<evidence type="ECO:0000313" key="3">
    <source>
        <dbReference type="Proteomes" id="UP001495147"/>
    </source>
</evidence>
<feature type="chain" id="PRO_5046238614" evidence="1">
    <location>
        <begin position="22"/>
        <end position="128"/>
    </location>
</feature>
<comment type="caution">
    <text evidence="2">The sequence shown here is derived from an EMBL/GenBank/DDBJ whole genome shotgun (WGS) entry which is preliminary data.</text>
</comment>
<evidence type="ECO:0000313" key="2">
    <source>
        <dbReference type="EMBL" id="MEO3690772.1"/>
    </source>
</evidence>
<sequence length="128" mass="12836">MKTLLHTLALSLALLSSGAHAHGGAKPQHGGIVQVVNDLQFELVLPAAPGGATALYISDHGKPVDASKLGGKLTVLQGTQTSEAPLKPAGAQHLEAVGLSLAPKAKVVATVTGLPAPAITATVRFSVK</sequence>
<accession>A0ABV0FZR3</accession>